<dbReference type="PROSITE" id="PS50893">
    <property type="entry name" value="ABC_TRANSPORTER_2"/>
    <property type="match status" value="1"/>
</dbReference>
<dbReference type="GO" id="GO:0015192">
    <property type="term" value="F:L-phenylalanine transmembrane transporter activity"/>
    <property type="evidence" value="ECO:0007669"/>
    <property type="project" value="TreeGrafter"/>
</dbReference>
<dbReference type="AlphaFoldDB" id="A0A437P576"/>
<keyword evidence="6" id="KW-1185">Reference proteome</keyword>
<evidence type="ECO:0000256" key="1">
    <source>
        <dbReference type="ARBA" id="ARBA00022448"/>
    </source>
</evidence>
<dbReference type="InterPro" id="IPR003439">
    <property type="entry name" value="ABC_transporter-like_ATP-bd"/>
</dbReference>
<sequence>MSSSSPLLAVEGLTRRFQGLVAVDGVDVAVREGTVHGLIGPNGAGKTTCFNMISGVLPPSEGRVSLDGHPLDGLPPYRRTARGLARTFQNIRIFSEMTVLENVMTGMHARLTAGLGILWRSPAFRAEERAAKARARDLLGFVGLLAAADHRAGDLPYGDQRRLEIARALACEPRLVLLDEPAAGMNPAETHALLGLLRRLRDERGLTLLLVEHDMPLVMSLCDRLTVLNFGKRIADGTPAEVRRDPAVIAAYLGAQQAEAQTGAVPAEASGHPAEAAR</sequence>
<dbReference type="GO" id="GO:0015808">
    <property type="term" value="P:L-alanine transport"/>
    <property type="evidence" value="ECO:0007669"/>
    <property type="project" value="TreeGrafter"/>
</dbReference>
<name>A0A437P576_9HYPH</name>
<dbReference type="GO" id="GO:0016887">
    <property type="term" value="F:ATP hydrolysis activity"/>
    <property type="evidence" value="ECO:0007669"/>
    <property type="project" value="InterPro"/>
</dbReference>
<evidence type="ECO:0000256" key="3">
    <source>
        <dbReference type="ARBA" id="ARBA00022840"/>
    </source>
</evidence>
<evidence type="ECO:0000313" key="6">
    <source>
        <dbReference type="Proteomes" id="UP000286997"/>
    </source>
</evidence>
<dbReference type="GO" id="GO:1903805">
    <property type="term" value="P:L-valine import across plasma membrane"/>
    <property type="evidence" value="ECO:0007669"/>
    <property type="project" value="TreeGrafter"/>
</dbReference>
<dbReference type="GO" id="GO:0042941">
    <property type="term" value="P:D-alanine transmembrane transport"/>
    <property type="evidence" value="ECO:0007669"/>
    <property type="project" value="TreeGrafter"/>
</dbReference>
<dbReference type="InterPro" id="IPR032823">
    <property type="entry name" value="BCA_ABC_TP_C"/>
</dbReference>
<dbReference type="Gene3D" id="3.40.50.300">
    <property type="entry name" value="P-loop containing nucleotide triphosphate hydrolases"/>
    <property type="match status" value="1"/>
</dbReference>
<keyword evidence="2" id="KW-0547">Nucleotide-binding</keyword>
<proteinExistence type="predicted"/>
<dbReference type="GO" id="GO:0015188">
    <property type="term" value="F:L-isoleucine transmembrane transporter activity"/>
    <property type="evidence" value="ECO:0007669"/>
    <property type="project" value="TreeGrafter"/>
</dbReference>
<dbReference type="InterPro" id="IPR003593">
    <property type="entry name" value="AAA+_ATPase"/>
</dbReference>
<dbReference type="GO" id="GO:0005886">
    <property type="term" value="C:plasma membrane"/>
    <property type="evidence" value="ECO:0007669"/>
    <property type="project" value="TreeGrafter"/>
</dbReference>
<dbReference type="PANTHER" id="PTHR45772:SF7">
    <property type="entry name" value="AMINO ACID ABC TRANSPORTER ATP-BINDING PROTEIN"/>
    <property type="match status" value="1"/>
</dbReference>
<dbReference type="CDD" id="cd03219">
    <property type="entry name" value="ABC_Mj1267_LivG_branched"/>
    <property type="match status" value="1"/>
</dbReference>
<dbReference type="SMART" id="SM00382">
    <property type="entry name" value="AAA"/>
    <property type="match status" value="1"/>
</dbReference>
<dbReference type="InterPro" id="IPR027417">
    <property type="entry name" value="P-loop_NTPase"/>
</dbReference>
<dbReference type="GO" id="GO:0005524">
    <property type="term" value="F:ATP binding"/>
    <property type="evidence" value="ECO:0007669"/>
    <property type="project" value="UniProtKB-KW"/>
</dbReference>
<evidence type="ECO:0000256" key="2">
    <source>
        <dbReference type="ARBA" id="ARBA00022741"/>
    </source>
</evidence>
<dbReference type="Proteomes" id="UP000286997">
    <property type="component" value="Unassembled WGS sequence"/>
</dbReference>
<keyword evidence="3 5" id="KW-0067">ATP-binding</keyword>
<dbReference type="Pfam" id="PF12399">
    <property type="entry name" value="BCA_ABC_TP_C"/>
    <property type="match status" value="1"/>
</dbReference>
<dbReference type="InterPro" id="IPR051120">
    <property type="entry name" value="ABC_AA/LPS_Transport"/>
</dbReference>
<dbReference type="RefSeq" id="WP_127729894.1">
    <property type="nucleotide sequence ID" value="NZ_SACP01000012.1"/>
</dbReference>
<dbReference type="OrthoDB" id="7158404at2"/>
<dbReference type="EMBL" id="SACP01000012">
    <property type="protein sequence ID" value="RVU17419.1"/>
    <property type="molecule type" value="Genomic_DNA"/>
</dbReference>
<dbReference type="GO" id="GO:0005304">
    <property type="term" value="F:L-valine transmembrane transporter activity"/>
    <property type="evidence" value="ECO:0007669"/>
    <property type="project" value="TreeGrafter"/>
</dbReference>
<dbReference type="GO" id="GO:1903806">
    <property type="term" value="P:L-isoleucine import across plasma membrane"/>
    <property type="evidence" value="ECO:0007669"/>
    <property type="project" value="TreeGrafter"/>
</dbReference>
<reference evidence="5 6" key="1">
    <citation type="submission" date="2019-01" db="EMBL/GenBank/DDBJ databases">
        <authorList>
            <person name="Chen W.-M."/>
        </authorList>
    </citation>
    <scope>NUCLEOTIDE SEQUENCE [LARGE SCALE GENOMIC DNA]</scope>
    <source>
        <strain evidence="5 6">TER-1</strain>
    </source>
</reference>
<dbReference type="FunFam" id="3.40.50.300:FF:000421">
    <property type="entry name" value="Branched-chain amino acid ABC transporter ATP-binding protein"/>
    <property type="match status" value="1"/>
</dbReference>
<dbReference type="SUPFAM" id="SSF52540">
    <property type="entry name" value="P-loop containing nucleoside triphosphate hydrolases"/>
    <property type="match status" value="1"/>
</dbReference>
<comment type="caution">
    <text evidence="5">The sequence shown here is derived from an EMBL/GenBank/DDBJ whole genome shotgun (WGS) entry which is preliminary data.</text>
</comment>
<dbReference type="Pfam" id="PF00005">
    <property type="entry name" value="ABC_tran"/>
    <property type="match status" value="1"/>
</dbReference>
<keyword evidence="1" id="KW-0813">Transport</keyword>
<dbReference type="PANTHER" id="PTHR45772">
    <property type="entry name" value="CONSERVED COMPONENT OF ABC TRANSPORTER FOR NATURAL AMINO ACIDS-RELATED"/>
    <property type="match status" value="1"/>
</dbReference>
<evidence type="ECO:0000259" key="4">
    <source>
        <dbReference type="PROSITE" id="PS50893"/>
    </source>
</evidence>
<evidence type="ECO:0000313" key="5">
    <source>
        <dbReference type="EMBL" id="RVU17419.1"/>
    </source>
</evidence>
<organism evidence="5 6">
    <name type="scientific">Methylobacterium oryzihabitans</name>
    <dbReference type="NCBI Taxonomy" id="2499852"/>
    <lineage>
        <taxon>Bacteria</taxon>
        <taxon>Pseudomonadati</taxon>
        <taxon>Pseudomonadota</taxon>
        <taxon>Alphaproteobacteria</taxon>
        <taxon>Hyphomicrobiales</taxon>
        <taxon>Methylobacteriaceae</taxon>
        <taxon>Methylobacterium</taxon>
    </lineage>
</organism>
<protein>
    <submittedName>
        <fullName evidence="5">ABC transporter ATP-binding protein</fullName>
    </submittedName>
</protein>
<accession>A0A437P576</accession>
<gene>
    <name evidence="5" type="ORF">EOE48_13580</name>
</gene>
<feature type="domain" description="ABC transporter" evidence="4">
    <location>
        <begin position="8"/>
        <end position="255"/>
    </location>
</feature>